<protein>
    <recommendedName>
        <fullName evidence="1">4Fe-4S ferredoxin-type domain-containing protein</fullName>
    </recommendedName>
</protein>
<dbReference type="EMBL" id="PHEX01000005">
    <property type="protein sequence ID" value="PKQ28783.1"/>
    <property type="molecule type" value="Genomic_DNA"/>
</dbReference>
<dbReference type="InterPro" id="IPR017896">
    <property type="entry name" value="4Fe4S_Fe-S-bd"/>
</dbReference>
<organism evidence="2 3">
    <name type="scientific">Candidatus Anoxymicrobium japonicum</name>
    <dbReference type="NCBI Taxonomy" id="2013648"/>
    <lineage>
        <taxon>Bacteria</taxon>
        <taxon>Bacillati</taxon>
        <taxon>Actinomycetota</taxon>
        <taxon>Candidatus Geothermincolia</taxon>
        <taxon>Candidatus Geothermincolales</taxon>
        <taxon>Candidatus Anoxymicrobiaceae</taxon>
        <taxon>Candidatus Anoxymicrobium</taxon>
    </lineage>
</organism>
<name>A0A2N3G7X0_9ACTN</name>
<accession>A0A2N3G7X0</accession>
<proteinExistence type="predicted"/>
<sequence>MQLKMPWIDRALCKRELDCKAALNCKKKAFHVQPASMDEPGLAAEFPLIDLEECKRCGDCEKACANHAVKMI</sequence>
<dbReference type="Gene3D" id="3.30.70.20">
    <property type="match status" value="1"/>
</dbReference>
<dbReference type="SUPFAM" id="SSF54862">
    <property type="entry name" value="4Fe-4S ferredoxins"/>
    <property type="match status" value="1"/>
</dbReference>
<feature type="domain" description="4Fe-4S ferredoxin-type" evidence="1">
    <location>
        <begin position="45"/>
        <end position="72"/>
    </location>
</feature>
<reference evidence="2 3" key="1">
    <citation type="journal article" date="2017" name="ISME J.">
        <title>Potential for microbial H2 and metal transformations associated with novel bacteria and archaea in deep terrestrial subsurface sediments.</title>
        <authorList>
            <person name="Hernsdorf A.W."/>
            <person name="Amano Y."/>
            <person name="Miyakawa K."/>
            <person name="Ise K."/>
            <person name="Suzuki Y."/>
            <person name="Anantharaman K."/>
            <person name="Probst A."/>
            <person name="Burstein D."/>
            <person name="Thomas B.C."/>
            <person name="Banfield J.F."/>
        </authorList>
    </citation>
    <scope>NUCLEOTIDE SEQUENCE [LARGE SCALE GENOMIC DNA]</scope>
    <source>
        <strain evidence="2">HGW-Actinobacteria-3</strain>
    </source>
</reference>
<evidence type="ECO:0000259" key="1">
    <source>
        <dbReference type="PROSITE" id="PS51379"/>
    </source>
</evidence>
<dbReference type="PROSITE" id="PS51379">
    <property type="entry name" value="4FE4S_FER_2"/>
    <property type="match status" value="1"/>
</dbReference>
<gene>
    <name evidence="2" type="ORF">CVT63_01005</name>
</gene>
<evidence type="ECO:0000313" key="2">
    <source>
        <dbReference type="EMBL" id="PKQ28783.1"/>
    </source>
</evidence>
<dbReference type="AlphaFoldDB" id="A0A2N3G7X0"/>
<dbReference type="Proteomes" id="UP000233654">
    <property type="component" value="Unassembled WGS sequence"/>
</dbReference>
<comment type="caution">
    <text evidence="2">The sequence shown here is derived from an EMBL/GenBank/DDBJ whole genome shotgun (WGS) entry which is preliminary data.</text>
</comment>
<evidence type="ECO:0000313" key="3">
    <source>
        <dbReference type="Proteomes" id="UP000233654"/>
    </source>
</evidence>